<name>A0ABY8BX85_9MICO</name>
<dbReference type="RefSeq" id="WP_275277838.1">
    <property type="nucleotide sequence ID" value="NZ_CP119108.1"/>
</dbReference>
<reference evidence="2 3" key="1">
    <citation type="submission" date="2023-03" db="EMBL/GenBank/DDBJ databases">
        <title>Genome sequence of Microbacterium sp. KACC 23027.</title>
        <authorList>
            <person name="Kim S."/>
            <person name="Heo J."/>
            <person name="Kwon S.-W."/>
        </authorList>
    </citation>
    <scope>NUCLEOTIDE SEQUENCE [LARGE SCALE GENOMIC DNA]</scope>
    <source>
        <strain evidence="2 3">KACC 23027</strain>
    </source>
</reference>
<evidence type="ECO:0000313" key="2">
    <source>
        <dbReference type="EMBL" id="WEG08510.1"/>
    </source>
</evidence>
<feature type="domain" description="SnoaL-like" evidence="1">
    <location>
        <begin position="7"/>
        <end position="115"/>
    </location>
</feature>
<gene>
    <name evidence="2" type="ORF">PU630_14875</name>
</gene>
<keyword evidence="3" id="KW-1185">Reference proteome</keyword>
<evidence type="ECO:0000313" key="3">
    <source>
        <dbReference type="Proteomes" id="UP001214553"/>
    </source>
</evidence>
<evidence type="ECO:0000259" key="1">
    <source>
        <dbReference type="Pfam" id="PF12680"/>
    </source>
</evidence>
<dbReference type="EMBL" id="CP119108">
    <property type="protein sequence ID" value="WEG08510.1"/>
    <property type="molecule type" value="Genomic_DNA"/>
</dbReference>
<dbReference type="Pfam" id="PF12680">
    <property type="entry name" value="SnoaL_2"/>
    <property type="match status" value="1"/>
</dbReference>
<accession>A0ABY8BX85</accession>
<proteinExistence type="predicted"/>
<dbReference type="SUPFAM" id="SSF54427">
    <property type="entry name" value="NTF2-like"/>
    <property type="match status" value="1"/>
</dbReference>
<sequence>MEEARFREYIRRFNEEDDTAFEDYLAPDMHMRNGTLEFTGVEGMKDHYNGNIWGRFREQLTVPRFVTDGPTIAIRMLTLFTTLHDDAHTIFGAVRKGETFQFDGLIMYEVDETDRFKDIQVAYNAFIHTDLDGVQRDLGIPH</sequence>
<dbReference type="Gene3D" id="3.10.450.50">
    <property type="match status" value="1"/>
</dbReference>
<dbReference type="InterPro" id="IPR032710">
    <property type="entry name" value="NTF2-like_dom_sf"/>
</dbReference>
<organism evidence="2 3">
    <name type="scientific">Microbacterium horticulturae</name>
    <dbReference type="NCBI Taxonomy" id="3028316"/>
    <lineage>
        <taxon>Bacteria</taxon>
        <taxon>Bacillati</taxon>
        <taxon>Actinomycetota</taxon>
        <taxon>Actinomycetes</taxon>
        <taxon>Micrococcales</taxon>
        <taxon>Microbacteriaceae</taxon>
        <taxon>Microbacterium</taxon>
    </lineage>
</organism>
<dbReference type="InterPro" id="IPR037401">
    <property type="entry name" value="SnoaL-like"/>
</dbReference>
<protein>
    <submittedName>
        <fullName evidence="2">Nuclear transport factor 2 family protein</fullName>
    </submittedName>
</protein>
<dbReference type="Proteomes" id="UP001214553">
    <property type="component" value="Chromosome"/>
</dbReference>